<evidence type="ECO:0000256" key="1">
    <source>
        <dbReference type="ARBA" id="ARBA00004123"/>
    </source>
</evidence>
<dbReference type="Pfam" id="PF08423">
    <property type="entry name" value="Rad51"/>
    <property type="match status" value="1"/>
</dbReference>
<dbReference type="GO" id="GO:0140664">
    <property type="term" value="F:ATP-dependent DNA damage sensor activity"/>
    <property type="evidence" value="ECO:0007669"/>
    <property type="project" value="InterPro"/>
</dbReference>
<reference evidence="4 5" key="1">
    <citation type="submission" date="2017-07" db="EMBL/GenBank/DDBJ databases">
        <authorList>
            <person name="Talla V."/>
            <person name="Backstrom N."/>
        </authorList>
    </citation>
    <scope>NUCLEOTIDE SEQUENCE [LARGE SCALE GENOMIC DNA]</scope>
</reference>
<dbReference type="InterPro" id="IPR051988">
    <property type="entry name" value="HRR_RAD51_Paralog"/>
</dbReference>
<evidence type="ECO:0000313" key="5">
    <source>
        <dbReference type="Proteomes" id="UP000324832"/>
    </source>
</evidence>
<organism evidence="4 5">
    <name type="scientific">Leptidea sinapis</name>
    <dbReference type="NCBI Taxonomy" id="189913"/>
    <lineage>
        <taxon>Eukaryota</taxon>
        <taxon>Metazoa</taxon>
        <taxon>Ecdysozoa</taxon>
        <taxon>Arthropoda</taxon>
        <taxon>Hexapoda</taxon>
        <taxon>Insecta</taxon>
        <taxon>Pterygota</taxon>
        <taxon>Neoptera</taxon>
        <taxon>Endopterygota</taxon>
        <taxon>Lepidoptera</taxon>
        <taxon>Glossata</taxon>
        <taxon>Ditrysia</taxon>
        <taxon>Papilionoidea</taxon>
        <taxon>Pieridae</taxon>
        <taxon>Dismorphiinae</taxon>
        <taxon>Leptidea</taxon>
    </lineage>
</organism>
<keyword evidence="5" id="KW-1185">Reference proteome</keyword>
<comment type="subcellular location">
    <subcellularLocation>
        <location evidence="1">Nucleus</location>
    </subcellularLocation>
</comment>
<dbReference type="GO" id="GO:0000723">
    <property type="term" value="P:telomere maintenance"/>
    <property type="evidence" value="ECO:0007669"/>
    <property type="project" value="TreeGrafter"/>
</dbReference>
<dbReference type="InterPro" id="IPR013632">
    <property type="entry name" value="Rad51_C"/>
</dbReference>
<dbReference type="GO" id="GO:0005815">
    <property type="term" value="C:microtubule organizing center"/>
    <property type="evidence" value="ECO:0007669"/>
    <property type="project" value="TreeGrafter"/>
</dbReference>
<feature type="domain" description="RecA family profile 1" evidence="3">
    <location>
        <begin position="78"/>
        <end position="295"/>
    </location>
</feature>
<proteinExistence type="predicted"/>
<dbReference type="InterPro" id="IPR027417">
    <property type="entry name" value="P-loop_NTPase"/>
</dbReference>
<sequence>MDTLYSDLSKNLTQPIIKKLSQNRIKTLIDFLQEDIEKLSNLTKLEIPCILQIRKNIFEIYSATVVNSLSLFNTVCSRITELETGIESLDSILNGGINIGYITEVCGLAGSGKTQLCMQLAVNCVKNRDKTVLYIDSKGDFSAIRIQKVLEECSFSHKEMAAVMLKIKVAFIWTMDELVDILLQVKNNKNEYNCLSLIILDSLPSLMFQHFGDENKIDNESSDLTTSDTYYRENINRCLGKYWKNIPKTIIILEKIRQKNTQIENNDTHIQTTVLNCDIGQIKKSVLTITSSGVI</sequence>
<dbReference type="PANTHER" id="PTHR46457">
    <property type="entry name" value="DNA REPAIR PROTEIN RAD51 HOMOLOG 4"/>
    <property type="match status" value="1"/>
</dbReference>
<evidence type="ECO:0000256" key="2">
    <source>
        <dbReference type="ARBA" id="ARBA00023242"/>
    </source>
</evidence>
<dbReference type="InterPro" id="IPR048943">
    <property type="entry name" value="RAD51D_N"/>
</dbReference>
<dbReference type="GO" id="GO:0033063">
    <property type="term" value="C:Rad51B-Rad51C-Rad51D-XRCC2 complex"/>
    <property type="evidence" value="ECO:0007669"/>
    <property type="project" value="TreeGrafter"/>
</dbReference>
<dbReference type="GO" id="GO:0000400">
    <property type="term" value="F:four-way junction DNA binding"/>
    <property type="evidence" value="ECO:0007669"/>
    <property type="project" value="TreeGrafter"/>
</dbReference>
<evidence type="ECO:0000259" key="3">
    <source>
        <dbReference type="PROSITE" id="PS50162"/>
    </source>
</evidence>
<protein>
    <recommendedName>
        <fullName evidence="3">RecA family profile 1 domain-containing protein</fullName>
    </recommendedName>
</protein>
<dbReference type="SUPFAM" id="SSF52540">
    <property type="entry name" value="P-loop containing nucleoside triphosphate hydrolases"/>
    <property type="match status" value="1"/>
</dbReference>
<dbReference type="PANTHER" id="PTHR46457:SF1">
    <property type="entry name" value="DNA REPAIR PROTEIN RAD51 HOMOLOG 4"/>
    <property type="match status" value="1"/>
</dbReference>
<dbReference type="GO" id="GO:0005657">
    <property type="term" value="C:replication fork"/>
    <property type="evidence" value="ECO:0007669"/>
    <property type="project" value="TreeGrafter"/>
</dbReference>
<gene>
    <name evidence="4" type="ORF">LSINAPIS_LOCUS2800</name>
</gene>
<accession>A0A5E4PUJ9</accession>
<dbReference type="GO" id="GO:0003697">
    <property type="term" value="F:single-stranded DNA binding"/>
    <property type="evidence" value="ECO:0007669"/>
    <property type="project" value="TreeGrafter"/>
</dbReference>
<keyword evidence="2" id="KW-0539">Nucleus</keyword>
<dbReference type="GO" id="GO:0007131">
    <property type="term" value="P:reciprocal meiotic recombination"/>
    <property type="evidence" value="ECO:0007669"/>
    <property type="project" value="TreeGrafter"/>
</dbReference>
<dbReference type="InterPro" id="IPR020588">
    <property type="entry name" value="RecA_ATP-bd"/>
</dbReference>
<dbReference type="PROSITE" id="PS50162">
    <property type="entry name" value="RECA_2"/>
    <property type="match status" value="1"/>
</dbReference>
<dbReference type="Proteomes" id="UP000324832">
    <property type="component" value="Unassembled WGS sequence"/>
</dbReference>
<dbReference type="AlphaFoldDB" id="A0A5E4PUJ9"/>
<dbReference type="GO" id="GO:0005524">
    <property type="term" value="F:ATP binding"/>
    <property type="evidence" value="ECO:0007669"/>
    <property type="project" value="InterPro"/>
</dbReference>
<name>A0A5E4PUJ9_9NEOP</name>
<dbReference type="Pfam" id="PF21794">
    <property type="entry name" value="RAD51D_N"/>
    <property type="match status" value="1"/>
</dbReference>
<dbReference type="GO" id="GO:0042148">
    <property type="term" value="P:DNA strand invasion"/>
    <property type="evidence" value="ECO:0007669"/>
    <property type="project" value="TreeGrafter"/>
</dbReference>
<dbReference type="EMBL" id="FZQP02000615">
    <property type="protein sequence ID" value="VVC89747.1"/>
    <property type="molecule type" value="Genomic_DNA"/>
</dbReference>
<dbReference type="GO" id="GO:0000724">
    <property type="term" value="P:double-strand break repair via homologous recombination"/>
    <property type="evidence" value="ECO:0007669"/>
    <property type="project" value="TreeGrafter"/>
</dbReference>
<dbReference type="Gene3D" id="3.40.50.300">
    <property type="entry name" value="P-loop containing nucleotide triphosphate hydrolases"/>
    <property type="match status" value="1"/>
</dbReference>
<evidence type="ECO:0000313" key="4">
    <source>
        <dbReference type="EMBL" id="VVC89747.1"/>
    </source>
</evidence>